<dbReference type="EMBL" id="AKHW03006231">
    <property type="protein sequence ID" value="KYO22541.1"/>
    <property type="molecule type" value="Genomic_DNA"/>
</dbReference>
<dbReference type="InterPro" id="IPR057106">
    <property type="entry name" value="NXPE4_C"/>
</dbReference>
<evidence type="ECO:0000313" key="3">
    <source>
        <dbReference type="EMBL" id="KYO22541.1"/>
    </source>
</evidence>
<gene>
    <name evidence="3" type="primary">NXPE3</name>
    <name evidence="3" type="ORF">Y1Q_0003088</name>
</gene>
<feature type="domain" description="NXPE C-terminal" evidence="2">
    <location>
        <begin position="226"/>
        <end position="450"/>
    </location>
</feature>
<dbReference type="Pfam" id="PF24536">
    <property type="entry name" value="NXPE4_C"/>
    <property type="match status" value="1"/>
</dbReference>
<comment type="caution">
    <text evidence="3">The sequence shown here is derived from an EMBL/GenBank/DDBJ whole genome shotgun (WGS) entry which is preliminary data.</text>
</comment>
<sequence>MMLAVLAVVVLIHNVHQLEHLDHSTVSGLNWITEPGDQQSSSRTTKIASKTYCGYEHQILSKRERAEEESLLAAIQWPKPPEDKIPFVRSTDPAHSDFVILNHHARFKGRSKCLCHWSTLAKGSKSFNAYGKKSQTEFTLKVYLDLEGIRKQLCAIISHAKGGYQKGLLTAAENLFFQNDVNIKMPVFSSGPDSVTVKPLRFTESGNLERQGPDVFPSGYYYEDQWRPRTHWIHHFNNSVDVTKCLQGKVIYLFGDSTIRQWFEYLTAFVPDLVEFNLGSPKNVGPFMSVDLKHSILLNFRCHGPPIRFTTVFTSELRYIANELNGIVGGRNTVIAITIWSHFSTFPLEVYIRRLRNIRRSIVRLLDRSPKTVVVIRTANVQELGPEVSLFNSDWYSFQLDTIMRKMFSGIAVFFVDAWEMSLAHYLPHNLHPEDVIVKNQVDAFLSFVCPLET</sequence>
<keyword evidence="1" id="KW-0732">Signal</keyword>
<name>A0A151MDF2_ALLMI</name>
<evidence type="ECO:0000256" key="1">
    <source>
        <dbReference type="SAM" id="SignalP"/>
    </source>
</evidence>
<dbReference type="eggNOG" id="ENOG502QUD6">
    <property type="taxonomic scope" value="Eukaryota"/>
</dbReference>
<proteinExistence type="predicted"/>
<feature type="chain" id="PRO_5007585039" evidence="1">
    <location>
        <begin position="18"/>
        <end position="454"/>
    </location>
</feature>
<protein>
    <submittedName>
        <fullName evidence="3">NXPE family member 3</fullName>
    </submittedName>
</protein>
<dbReference type="AlphaFoldDB" id="A0A151MDF2"/>
<dbReference type="PANTHER" id="PTHR16165">
    <property type="entry name" value="NXPE FAMILY MEMBER"/>
    <property type="match status" value="1"/>
</dbReference>
<reference evidence="3 4" key="1">
    <citation type="journal article" date="2012" name="Genome Biol.">
        <title>Sequencing three crocodilian genomes to illuminate the evolution of archosaurs and amniotes.</title>
        <authorList>
            <person name="St John J.A."/>
            <person name="Braun E.L."/>
            <person name="Isberg S.R."/>
            <person name="Miles L.G."/>
            <person name="Chong A.Y."/>
            <person name="Gongora J."/>
            <person name="Dalzell P."/>
            <person name="Moran C."/>
            <person name="Bed'hom B."/>
            <person name="Abzhanov A."/>
            <person name="Burgess S.C."/>
            <person name="Cooksey A.M."/>
            <person name="Castoe T.A."/>
            <person name="Crawford N.G."/>
            <person name="Densmore L.D."/>
            <person name="Drew J.C."/>
            <person name="Edwards S.V."/>
            <person name="Faircloth B.C."/>
            <person name="Fujita M.K."/>
            <person name="Greenwold M.J."/>
            <person name="Hoffmann F.G."/>
            <person name="Howard J.M."/>
            <person name="Iguchi T."/>
            <person name="Janes D.E."/>
            <person name="Khan S.Y."/>
            <person name="Kohno S."/>
            <person name="de Koning A.J."/>
            <person name="Lance S.L."/>
            <person name="McCarthy F.M."/>
            <person name="McCormack J.E."/>
            <person name="Merchant M.E."/>
            <person name="Peterson D.G."/>
            <person name="Pollock D.D."/>
            <person name="Pourmand N."/>
            <person name="Raney B.J."/>
            <person name="Roessler K.A."/>
            <person name="Sanford J.R."/>
            <person name="Sawyer R.H."/>
            <person name="Schmidt C.J."/>
            <person name="Triplett E.W."/>
            <person name="Tuberville T.D."/>
            <person name="Venegas-Anaya M."/>
            <person name="Howard J.T."/>
            <person name="Jarvis E.D."/>
            <person name="Guillette L.J.Jr."/>
            <person name="Glenn T.C."/>
            <person name="Green R.E."/>
            <person name="Ray D.A."/>
        </authorList>
    </citation>
    <scope>NUCLEOTIDE SEQUENCE [LARGE SCALE GENOMIC DNA]</scope>
    <source>
        <strain evidence="3">KSC_2009_1</strain>
    </source>
</reference>
<feature type="signal peptide" evidence="1">
    <location>
        <begin position="1"/>
        <end position="17"/>
    </location>
</feature>
<organism evidence="3 4">
    <name type="scientific">Alligator mississippiensis</name>
    <name type="common">American alligator</name>
    <dbReference type="NCBI Taxonomy" id="8496"/>
    <lineage>
        <taxon>Eukaryota</taxon>
        <taxon>Metazoa</taxon>
        <taxon>Chordata</taxon>
        <taxon>Craniata</taxon>
        <taxon>Vertebrata</taxon>
        <taxon>Euteleostomi</taxon>
        <taxon>Archelosauria</taxon>
        <taxon>Archosauria</taxon>
        <taxon>Crocodylia</taxon>
        <taxon>Alligatoridae</taxon>
        <taxon>Alligatorinae</taxon>
        <taxon>Alligator</taxon>
    </lineage>
</organism>
<keyword evidence="4" id="KW-1185">Reference proteome</keyword>
<accession>A0A151MDF2</accession>
<dbReference type="Proteomes" id="UP000050525">
    <property type="component" value="Unassembled WGS sequence"/>
</dbReference>
<dbReference type="PANTHER" id="PTHR16165:SF9">
    <property type="entry name" value="NXPE FAMILY MEMBER 3"/>
    <property type="match status" value="1"/>
</dbReference>
<evidence type="ECO:0000259" key="2">
    <source>
        <dbReference type="Pfam" id="PF24536"/>
    </source>
</evidence>
<evidence type="ECO:0000313" key="4">
    <source>
        <dbReference type="Proteomes" id="UP000050525"/>
    </source>
</evidence>